<sequence length="665" mass="75013">MDIPSQPRQSGPDDYFVISSRVHGQSHLPSPVCVEASRCRACLFPIEIQKESIMALTPDGQVSTPFLMHGEECYSPIYFDKTLNTAFRLCSHPSCTHTRGLAVTFHADCARMATCFRNPLIRYCPFTEYSYQPSKQHQNNRRETIRILIENALHKTYGNLSPELWRIVSDDDELIRLYTTAEMALTCHKSERSISLATTVWATYTTVDGIKYVSSLSGSPTPGTRLAWDSISLSGAQHLYVSSDHLGIRQIVTDTALAQVNESAPVYWKTLSIESQRLSFTDDGYKLREVSIPSLVHWSRPMSPSILGSLAFYYAGWGEGEVIARMKTLTFNQDCTVGYSVCWSGNEMISIHANRTTQEAIKYNAASDEHSEYNEYSNFKWTYHPVEQGEYIQQVWLRGSTKYDTSSALPCRGEGSLGFHLSTPWGIQKYKRPSDIALALVTNKRRLIISGSYPDHRGKNTPYSRHREWLMIAETKTREPITMFFSPSIHGIPLIASPKLPDNGKNITLLKQTPLNPMPRFNPLHTLHYSSASLKDVVSVTVCRGKSKKDTGIIRKFDLENSCFIETKYSKIAGLLFRYRNGFEASVGCFRSDSTEVTLRTAGSGGLFVGTRPGTITQLPPHVTAVSFVSPEDEKEWNWRELPWSGTLEWWFNPDNLDTSINHVG</sequence>
<accession>A0A2L2SXH7</accession>
<dbReference type="KEGG" id="fvn:FVRRES_07058"/>
<proteinExistence type="predicted"/>
<reference evidence="2" key="1">
    <citation type="submission" date="2014-10" db="EMBL/GenBank/DDBJ databases">
        <authorList>
            <person name="King R."/>
        </authorList>
    </citation>
    <scope>NUCLEOTIDE SEQUENCE [LARGE SCALE GENOMIC DNA]</scope>
    <source>
        <strain evidence="2">A3/5</strain>
    </source>
</reference>
<dbReference type="STRING" id="56646.A0A2L2SXH7"/>
<dbReference type="AlphaFoldDB" id="A0A2L2SXH7"/>
<dbReference type="Proteomes" id="UP000245910">
    <property type="component" value="Chromosome II"/>
</dbReference>
<dbReference type="GeneID" id="37258697"/>
<organism evidence="1 2">
    <name type="scientific">Fusarium venenatum</name>
    <dbReference type="NCBI Taxonomy" id="56646"/>
    <lineage>
        <taxon>Eukaryota</taxon>
        <taxon>Fungi</taxon>
        <taxon>Dikarya</taxon>
        <taxon>Ascomycota</taxon>
        <taxon>Pezizomycotina</taxon>
        <taxon>Sordariomycetes</taxon>
        <taxon>Hypocreomycetidae</taxon>
        <taxon>Hypocreales</taxon>
        <taxon>Nectriaceae</taxon>
        <taxon>Fusarium</taxon>
    </lineage>
</organism>
<name>A0A2L2SXH7_9HYPO</name>
<dbReference type="EMBL" id="LN649230">
    <property type="protein sequence ID" value="CEI62622.1"/>
    <property type="molecule type" value="Genomic_DNA"/>
</dbReference>
<protein>
    <submittedName>
        <fullName evidence="1">Uncharacterized protein</fullName>
    </submittedName>
</protein>
<dbReference type="RefSeq" id="XP_025586342.1">
    <property type="nucleotide sequence ID" value="XM_025735658.2"/>
</dbReference>
<evidence type="ECO:0000313" key="2">
    <source>
        <dbReference type="Proteomes" id="UP000245910"/>
    </source>
</evidence>
<evidence type="ECO:0000313" key="1">
    <source>
        <dbReference type="EMBL" id="CEI62622.1"/>
    </source>
</evidence>
<dbReference type="OrthoDB" id="5153231at2759"/>
<keyword evidence="2" id="KW-1185">Reference proteome</keyword>